<name>A0A3R9LL97_STRIT</name>
<reference evidence="1" key="1">
    <citation type="submission" date="2020-04" db="EMBL/GenBank/DDBJ databases">
        <title>Deep metagenomics examines the oral microbiome during advanced dental caries in children, revealing novel taxa and co-occurrences with host molecules.</title>
        <authorList>
            <person name="Baker J.L."/>
            <person name="Morton J.T."/>
            <person name="Dinis M."/>
            <person name="Alvarez R."/>
            <person name="Tran N.C."/>
            <person name="Knight R."/>
            <person name="Edlund A."/>
        </authorList>
    </citation>
    <scope>NUCLEOTIDE SEQUENCE</scope>
    <source>
        <strain evidence="1">JCVI_23_bin.22</strain>
    </source>
</reference>
<sequence>MQQILITAGVVAPIISAIVNVAKAQFKLDGKQVSTLALVLGVVVGLTYAATIVRGDYAVYGWGGLIAGLSAIGYYELAFKNKKGDTTDDTKKEN</sequence>
<accession>A0A3R9LL97</accession>
<gene>
    <name evidence="1" type="ORF">HXO88_01450</name>
</gene>
<dbReference type="AlphaFoldDB" id="A0A3R9LL97"/>
<comment type="caution">
    <text evidence="1">The sequence shown here is derived from an EMBL/GenBank/DDBJ whole genome shotgun (WGS) entry which is preliminary data.</text>
</comment>
<evidence type="ECO:0000313" key="2">
    <source>
        <dbReference type="Proteomes" id="UP000721045"/>
    </source>
</evidence>
<dbReference type="RefSeq" id="WP_102574114.1">
    <property type="nucleotide sequence ID" value="NZ_BHYP01000003.1"/>
</dbReference>
<protein>
    <submittedName>
        <fullName evidence="1">Uncharacterized protein</fullName>
    </submittedName>
</protein>
<evidence type="ECO:0000313" key="1">
    <source>
        <dbReference type="EMBL" id="MBF1712396.1"/>
    </source>
</evidence>
<dbReference type="Proteomes" id="UP000721045">
    <property type="component" value="Unassembled WGS sequence"/>
</dbReference>
<proteinExistence type="predicted"/>
<dbReference type="EMBL" id="JABZYP010000003">
    <property type="protein sequence ID" value="MBF1712396.1"/>
    <property type="molecule type" value="Genomic_DNA"/>
</dbReference>
<organism evidence="1 2">
    <name type="scientific">Streptococcus intermedius</name>
    <dbReference type="NCBI Taxonomy" id="1338"/>
    <lineage>
        <taxon>Bacteria</taxon>
        <taxon>Bacillati</taxon>
        <taxon>Bacillota</taxon>
        <taxon>Bacilli</taxon>
        <taxon>Lactobacillales</taxon>
        <taxon>Streptococcaceae</taxon>
        <taxon>Streptococcus</taxon>
        <taxon>Streptococcus anginosus group</taxon>
    </lineage>
</organism>